<sequence length="426" mass="47741">MFCSRTYRTVSGLGLVVGVELRQTARRAELQVRLEIETKIDGAASARRNAAARRNHPDSLNNDVLTEILLRVPPKSILRARAVSKHWRHIATRPCFLTAYALRRPPEIVAIFRLDQGDEPADDKSSTNSEYNKIKKAVCAIPFDDDLEGRPLLYYDPTTMLFRGFCDGLLLFNRGCDSLLIWNPATRQVGPLPSPPMASSRASVQPFGFYYHRPSGRYRVLCHVDDIPADDTANYILSTGAAERRRLGDTMPDGVLRESSAVTLHGSLHWLIHPAKSCNPDKMVAFDTVSEKFRTMAPPPVPAADSLIYKTPHLFEMNGALAVSAMRDAPHMEVWTLEDYNQERWAWRLRIGIPQYRICSPFTASAIGVLEGNMLVVQHDGRVMLHDMAGKRNHRTVKIGTTGDISTVWRHGIYMESLVPLTPSPS</sequence>
<dbReference type="Gene3D" id="1.20.1280.50">
    <property type="match status" value="1"/>
</dbReference>
<dbReference type="SUPFAM" id="SSF81383">
    <property type="entry name" value="F-box domain"/>
    <property type="match status" value="1"/>
</dbReference>
<dbReference type="InterPro" id="IPR001810">
    <property type="entry name" value="F-box_dom"/>
</dbReference>
<dbReference type="InterPro" id="IPR017451">
    <property type="entry name" value="F-box-assoc_interact_dom"/>
</dbReference>
<dbReference type="CDD" id="cd22157">
    <property type="entry name" value="F-box_AtFBW1-like"/>
    <property type="match status" value="1"/>
</dbReference>
<dbReference type="PANTHER" id="PTHR31672">
    <property type="entry name" value="BNACNNG10540D PROTEIN"/>
    <property type="match status" value="1"/>
</dbReference>
<evidence type="ECO:0000313" key="1">
    <source>
        <dbReference type="EnsemblPlants" id="EMT24813"/>
    </source>
</evidence>
<dbReference type="EnsemblPlants" id="EMT24813">
    <property type="protein sequence ID" value="EMT24813"/>
    <property type="gene ID" value="F775_12873"/>
</dbReference>
<reference evidence="1" key="1">
    <citation type="submission" date="2015-06" db="UniProtKB">
        <authorList>
            <consortium name="EnsemblPlants"/>
        </authorList>
    </citation>
    <scope>IDENTIFICATION</scope>
</reference>
<dbReference type="Pfam" id="PF08268">
    <property type="entry name" value="FBA_3"/>
    <property type="match status" value="1"/>
</dbReference>
<accession>M8BSR2</accession>
<dbReference type="InterPro" id="IPR050796">
    <property type="entry name" value="SCF_F-box_component"/>
</dbReference>
<protein>
    <submittedName>
        <fullName evidence="1">Uncharacterized protein</fullName>
    </submittedName>
</protein>
<dbReference type="PANTHER" id="PTHR31672:SF2">
    <property type="entry name" value="F-BOX DOMAIN-CONTAINING PROTEIN"/>
    <property type="match status" value="1"/>
</dbReference>
<name>M8BSR2_AEGTA</name>
<dbReference type="NCBIfam" id="TIGR01640">
    <property type="entry name" value="F_box_assoc_1"/>
    <property type="match status" value="1"/>
</dbReference>
<dbReference type="SMART" id="SM00256">
    <property type="entry name" value="FBOX"/>
    <property type="match status" value="1"/>
</dbReference>
<dbReference type="Pfam" id="PF00646">
    <property type="entry name" value="F-box"/>
    <property type="match status" value="1"/>
</dbReference>
<dbReference type="InterPro" id="IPR036047">
    <property type="entry name" value="F-box-like_dom_sf"/>
</dbReference>
<organism evidence="1">
    <name type="scientific">Aegilops tauschii</name>
    <name type="common">Tausch's goatgrass</name>
    <name type="synonym">Aegilops squarrosa</name>
    <dbReference type="NCBI Taxonomy" id="37682"/>
    <lineage>
        <taxon>Eukaryota</taxon>
        <taxon>Viridiplantae</taxon>
        <taxon>Streptophyta</taxon>
        <taxon>Embryophyta</taxon>
        <taxon>Tracheophyta</taxon>
        <taxon>Spermatophyta</taxon>
        <taxon>Magnoliopsida</taxon>
        <taxon>Liliopsida</taxon>
        <taxon>Poales</taxon>
        <taxon>Poaceae</taxon>
        <taxon>BOP clade</taxon>
        <taxon>Pooideae</taxon>
        <taxon>Triticodae</taxon>
        <taxon>Triticeae</taxon>
        <taxon>Triticinae</taxon>
        <taxon>Aegilops</taxon>
    </lineage>
</organism>
<dbReference type="InterPro" id="IPR013187">
    <property type="entry name" value="F-box-assoc_dom_typ3"/>
</dbReference>
<dbReference type="AlphaFoldDB" id="M8BSR2"/>
<proteinExistence type="predicted"/>